<name>A0A7J2TIE4_ARCFL</name>
<keyword evidence="6 10" id="KW-0418">Kinase</keyword>
<feature type="binding site" evidence="10">
    <location>
        <begin position="34"/>
        <end position="36"/>
    </location>
    <ligand>
        <name>ATP</name>
        <dbReference type="ChEBI" id="CHEBI:30616"/>
    </ligand>
</feature>
<evidence type="ECO:0000256" key="8">
    <source>
        <dbReference type="ARBA" id="ARBA00022842"/>
    </source>
</evidence>
<feature type="binding site" evidence="10">
    <location>
        <position position="153"/>
    </location>
    <ligand>
        <name>Mg(2+)</name>
        <dbReference type="ChEBI" id="CHEBI:18420"/>
        <label>2</label>
    </ligand>
</feature>
<comment type="caution">
    <text evidence="13">The sequence shown here is derived from an EMBL/GenBank/DDBJ whole genome shotgun (WGS) entry which is preliminary data.</text>
</comment>
<dbReference type="GO" id="GO:0016301">
    <property type="term" value="F:kinase activity"/>
    <property type="evidence" value="ECO:0007669"/>
    <property type="project" value="UniProtKB-KW"/>
</dbReference>
<feature type="binding site" evidence="10">
    <location>
        <position position="118"/>
    </location>
    <ligand>
        <name>Mg(2+)</name>
        <dbReference type="ChEBI" id="CHEBI:18420"/>
        <label>1</label>
    </ligand>
</feature>
<comment type="function">
    <text evidence="10">Involved in the biosynthesis of the central metabolite phospho-alpha-D-ribosyl-1-pyrophosphate (PRPP) via the transfer of pyrophosphoryl group from ATP to 1-hydroxyl of ribose-5-phosphate (Rib-5-P).</text>
</comment>
<evidence type="ECO:0000256" key="2">
    <source>
        <dbReference type="ARBA" id="ARBA00022679"/>
    </source>
</evidence>
<feature type="active site" evidence="10">
    <location>
        <position position="176"/>
    </location>
</feature>
<sequence>MDLILTPSSPMLGKRIAEILGIGFATVQFRRFPDGELYARIESKEDEHLIVSSLNSSEDIVLLNLIFDALKGEVFLAVPYMGYARQDREFLKGEAVSIRAVAKMLEDRAEKVITVNIHSEKARESFRKLIDLDAMPLIGEHFKGKDLIMISPDKGSAERVKIAAKVANVDWDWLEKRRIDAQNVEIMPKRVEVYGKNVLIVDDIISTGGTVIEAAKKLYELGAKRVECACVHAVLADFAAVRLLSSGIWEITATDTVERIFSRISVAKIIADSVMKICQKG</sequence>
<keyword evidence="5 10" id="KW-0547">Nucleotide-binding</keyword>
<dbReference type="GO" id="GO:0006164">
    <property type="term" value="P:purine nucleotide biosynthetic process"/>
    <property type="evidence" value="ECO:0007669"/>
    <property type="project" value="TreeGrafter"/>
</dbReference>
<dbReference type="HAMAP" id="MF_00583_A">
    <property type="entry name" value="RibP_PPkinase_A"/>
    <property type="match status" value="1"/>
</dbReference>
<dbReference type="Gene3D" id="3.40.50.2020">
    <property type="match status" value="2"/>
</dbReference>
<evidence type="ECO:0000256" key="4">
    <source>
        <dbReference type="ARBA" id="ARBA00022727"/>
    </source>
</evidence>
<feature type="domain" description="Ribose-phosphate pyrophosphokinase N-terminal" evidence="12">
    <location>
        <begin position="3"/>
        <end position="106"/>
    </location>
</feature>
<evidence type="ECO:0000256" key="3">
    <source>
        <dbReference type="ARBA" id="ARBA00022723"/>
    </source>
</evidence>
<keyword evidence="8 10" id="KW-0460">Magnesium</keyword>
<dbReference type="InterPro" id="IPR037514">
    <property type="entry name" value="Rib-P_diPkinase_arc"/>
</dbReference>
<dbReference type="EC" id="2.7.6.1" evidence="10"/>
<evidence type="ECO:0000259" key="11">
    <source>
        <dbReference type="Pfam" id="PF00156"/>
    </source>
</evidence>
<dbReference type="GO" id="GO:0002189">
    <property type="term" value="C:ribose phosphate diphosphokinase complex"/>
    <property type="evidence" value="ECO:0007669"/>
    <property type="project" value="TreeGrafter"/>
</dbReference>
<proteinExistence type="inferred from homology"/>
<feature type="domain" description="Phosphoribosyltransferase" evidence="11">
    <location>
        <begin position="140"/>
        <end position="235"/>
    </location>
</feature>
<dbReference type="SUPFAM" id="SSF53271">
    <property type="entry name" value="PRTase-like"/>
    <property type="match status" value="1"/>
</dbReference>
<keyword evidence="3 10" id="KW-0479">Metal-binding</keyword>
<dbReference type="GO" id="GO:0006015">
    <property type="term" value="P:5-phosphoribose 1-diphosphate biosynthetic process"/>
    <property type="evidence" value="ECO:0007669"/>
    <property type="project" value="UniProtKB-UniRule"/>
</dbReference>
<dbReference type="InterPro" id="IPR029057">
    <property type="entry name" value="PRTase-like"/>
</dbReference>
<dbReference type="SMART" id="SM01400">
    <property type="entry name" value="Pribosyltran_N"/>
    <property type="match status" value="1"/>
</dbReference>
<dbReference type="PANTHER" id="PTHR10210:SF32">
    <property type="entry name" value="RIBOSE-PHOSPHATE PYROPHOSPHOKINASE 2"/>
    <property type="match status" value="1"/>
</dbReference>
<evidence type="ECO:0000256" key="5">
    <source>
        <dbReference type="ARBA" id="ARBA00022741"/>
    </source>
</evidence>
<gene>
    <name evidence="10 13" type="primary">prs</name>
    <name evidence="13" type="ORF">ENP88_04205</name>
</gene>
<dbReference type="AlphaFoldDB" id="A0A7J2TIE4"/>
<evidence type="ECO:0000256" key="1">
    <source>
        <dbReference type="ARBA" id="ARBA00022490"/>
    </source>
</evidence>
<dbReference type="GO" id="GO:0004749">
    <property type="term" value="F:ribose phosphate diphosphokinase activity"/>
    <property type="evidence" value="ECO:0007669"/>
    <property type="project" value="UniProtKB-UniRule"/>
</dbReference>
<protein>
    <recommendedName>
        <fullName evidence="10">Ribose-phosphate pyrophosphokinase</fullName>
        <shortName evidence="10">RPPK</shortName>
        <ecNumber evidence="10">2.7.6.1</ecNumber>
    </recommendedName>
    <alternativeName>
        <fullName evidence="10">5-phospho-D-ribosyl alpha-1-diphosphate synthase</fullName>
    </alternativeName>
    <alternativeName>
        <fullName evidence="10">Phosphoribosyl diphosphate synthase</fullName>
    </alternativeName>
    <alternativeName>
        <fullName evidence="10">Phosphoribosyl pyrophosphate synthase</fullName>
        <shortName evidence="10">P-Rib-PP synthase</shortName>
        <shortName evidence="10">PRPP synthase</shortName>
        <shortName evidence="10">PRPPase</shortName>
    </alternativeName>
</protein>
<evidence type="ECO:0000313" key="13">
    <source>
        <dbReference type="EMBL" id="HEH35347.1"/>
    </source>
</evidence>
<feature type="binding site" evidence="10">
    <location>
        <position position="202"/>
    </location>
    <ligand>
        <name>D-ribose 5-phosphate</name>
        <dbReference type="ChEBI" id="CHEBI:78346"/>
    </ligand>
</feature>
<dbReference type="InterPro" id="IPR000836">
    <property type="entry name" value="PRTase_dom"/>
</dbReference>
<dbReference type="PANTHER" id="PTHR10210">
    <property type="entry name" value="RIBOSE-PHOSPHATE DIPHOSPHOKINASE FAMILY MEMBER"/>
    <property type="match status" value="1"/>
</dbReference>
<evidence type="ECO:0000256" key="7">
    <source>
        <dbReference type="ARBA" id="ARBA00022840"/>
    </source>
</evidence>
<comment type="subcellular location">
    <subcellularLocation>
        <location evidence="10">Cytoplasm</location>
    </subcellularLocation>
</comment>
<comment type="catalytic activity">
    <reaction evidence="9 10">
        <text>D-ribose 5-phosphate + ATP = 5-phospho-alpha-D-ribose 1-diphosphate + AMP + H(+)</text>
        <dbReference type="Rhea" id="RHEA:15609"/>
        <dbReference type="ChEBI" id="CHEBI:15378"/>
        <dbReference type="ChEBI" id="CHEBI:30616"/>
        <dbReference type="ChEBI" id="CHEBI:58017"/>
        <dbReference type="ChEBI" id="CHEBI:78346"/>
        <dbReference type="ChEBI" id="CHEBI:456215"/>
        <dbReference type="EC" id="2.7.6.1"/>
    </reaction>
</comment>
<evidence type="ECO:0000256" key="6">
    <source>
        <dbReference type="ARBA" id="ARBA00022777"/>
    </source>
</evidence>
<comment type="cofactor">
    <cofactor evidence="10">
        <name>Mg(2+)</name>
        <dbReference type="ChEBI" id="CHEBI:18420"/>
    </cofactor>
    <text evidence="10">Binds 2 Mg(2+) ions per subunit.</text>
</comment>
<keyword evidence="1 10" id="KW-0963">Cytoplasm</keyword>
<feature type="binding site" evidence="10">
    <location>
        <begin position="85"/>
        <end position="86"/>
    </location>
    <ligand>
        <name>ATP</name>
        <dbReference type="ChEBI" id="CHEBI:30616"/>
    </ligand>
</feature>
<dbReference type="GO" id="GO:0000287">
    <property type="term" value="F:magnesium ion binding"/>
    <property type="evidence" value="ECO:0007669"/>
    <property type="project" value="UniProtKB-UniRule"/>
</dbReference>
<evidence type="ECO:0000256" key="10">
    <source>
        <dbReference type="HAMAP-Rule" id="MF_00583"/>
    </source>
</evidence>
<keyword evidence="7 10" id="KW-0067">ATP-binding</keyword>
<feature type="binding site" evidence="10">
    <location>
        <position position="178"/>
    </location>
    <ligand>
        <name>D-ribose 5-phosphate</name>
        <dbReference type="ChEBI" id="CHEBI:78346"/>
    </ligand>
</feature>
<dbReference type="CDD" id="cd06223">
    <property type="entry name" value="PRTases_typeI"/>
    <property type="match status" value="1"/>
</dbReference>
<dbReference type="Pfam" id="PF00156">
    <property type="entry name" value="Pribosyltran"/>
    <property type="match status" value="1"/>
</dbReference>
<keyword evidence="2 10" id="KW-0808">Transferase</keyword>
<dbReference type="UniPathway" id="UPA00087">
    <property type="reaction ID" value="UER00172"/>
</dbReference>
<dbReference type="InterPro" id="IPR005946">
    <property type="entry name" value="Rib-P_diPkinase"/>
</dbReference>
<dbReference type="Pfam" id="PF13793">
    <property type="entry name" value="Pribosyltran_N"/>
    <property type="match status" value="1"/>
</dbReference>
<feature type="binding site" evidence="10">
    <location>
        <begin position="206"/>
        <end position="210"/>
    </location>
    <ligand>
        <name>D-ribose 5-phosphate</name>
        <dbReference type="ChEBI" id="CHEBI:78346"/>
    </ligand>
</feature>
<dbReference type="InterPro" id="IPR029099">
    <property type="entry name" value="Pribosyltran_N"/>
</dbReference>
<dbReference type="NCBIfam" id="TIGR01251">
    <property type="entry name" value="ribP_PPkin"/>
    <property type="match status" value="1"/>
</dbReference>
<accession>A0A7J2TIE4</accession>
<evidence type="ECO:0000259" key="12">
    <source>
        <dbReference type="Pfam" id="PF13793"/>
    </source>
</evidence>
<dbReference type="GO" id="GO:0005524">
    <property type="term" value="F:ATP binding"/>
    <property type="evidence" value="ECO:0007669"/>
    <property type="project" value="UniProtKB-KW"/>
</dbReference>
<comment type="similarity">
    <text evidence="10">Belongs to the ribose-phosphate pyrophosphokinase family. Class III (archaeal) subfamily.</text>
</comment>
<reference evidence="13" key="1">
    <citation type="journal article" date="2020" name="mSystems">
        <title>Genome- and Community-Level Interaction Insights into Carbon Utilization and Element Cycling Functions of Hydrothermarchaeota in Hydrothermal Sediment.</title>
        <authorList>
            <person name="Zhou Z."/>
            <person name="Liu Y."/>
            <person name="Xu W."/>
            <person name="Pan J."/>
            <person name="Luo Z.H."/>
            <person name="Li M."/>
        </authorList>
    </citation>
    <scope>NUCLEOTIDE SEQUENCE [LARGE SCALE GENOMIC DNA]</scope>
    <source>
        <strain evidence="13">SpSt-26</strain>
    </source>
</reference>
<comment type="pathway">
    <text evidence="10">Metabolic intermediate biosynthesis; 5-phospho-alpha-D-ribose 1-diphosphate biosynthesis; 5-phospho-alpha-D-ribose 1-diphosphate from D-ribose 5-phosphate (route I): step 1/1.</text>
</comment>
<dbReference type="GO" id="GO:0005737">
    <property type="term" value="C:cytoplasm"/>
    <property type="evidence" value="ECO:0007669"/>
    <property type="project" value="UniProtKB-SubCell"/>
</dbReference>
<keyword evidence="4 10" id="KW-0545">Nucleotide biosynthesis</keyword>
<evidence type="ECO:0000256" key="9">
    <source>
        <dbReference type="ARBA" id="ARBA00049535"/>
    </source>
</evidence>
<organism evidence="13">
    <name type="scientific">Archaeoglobus fulgidus</name>
    <dbReference type="NCBI Taxonomy" id="2234"/>
    <lineage>
        <taxon>Archaea</taxon>
        <taxon>Methanobacteriati</taxon>
        <taxon>Methanobacteriota</taxon>
        <taxon>Archaeoglobi</taxon>
        <taxon>Archaeoglobales</taxon>
        <taxon>Archaeoglobaceae</taxon>
        <taxon>Archaeoglobus</taxon>
    </lineage>
</organism>
<dbReference type="EMBL" id="DSLA01000067">
    <property type="protein sequence ID" value="HEH35347.1"/>
    <property type="molecule type" value="Genomic_DNA"/>
</dbReference>